<dbReference type="AlphaFoldDB" id="A0A0F6YJM6"/>
<keyword evidence="3" id="KW-1185">Reference proteome</keyword>
<reference evidence="2 3" key="1">
    <citation type="submission" date="2015-03" db="EMBL/GenBank/DDBJ databases">
        <title>Genome assembly of Sandaracinus amylolyticus DSM 53668.</title>
        <authorList>
            <person name="Sharma G."/>
            <person name="Subramanian S."/>
        </authorList>
    </citation>
    <scope>NUCLEOTIDE SEQUENCE [LARGE SCALE GENOMIC DNA]</scope>
    <source>
        <strain evidence="2 3">DSM 53668</strain>
    </source>
</reference>
<feature type="region of interest" description="Disordered" evidence="1">
    <location>
        <begin position="53"/>
        <end position="78"/>
    </location>
</feature>
<organism evidence="2 3">
    <name type="scientific">Sandaracinus amylolyticus</name>
    <dbReference type="NCBI Taxonomy" id="927083"/>
    <lineage>
        <taxon>Bacteria</taxon>
        <taxon>Pseudomonadati</taxon>
        <taxon>Myxococcota</taxon>
        <taxon>Polyangia</taxon>
        <taxon>Polyangiales</taxon>
        <taxon>Sandaracinaceae</taxon>
        <taxon>Sandaracinus</taxon>
    </lineage>
</organism>
<dbReference type="STRING" id="927083.DB32_005384"/>
<dbReference type="KEGG" id="samy:DB32_005384"/>
<dbReference type="RefSeq" id="WP_053235403.1">
    <property type="nucleotide sequence ID" value="NZ_CP011125.1"/>
</dbReference>
<dbReference type="EMBL" id="CP011125">
    <property type="protein sequence ID" value="AKF08235.1"/>
    <property type="molecule type" value="Genomic_DNA"/>
</dbReference>
<protein>
    <submittedName>
        <fullName evidence="2">Uncharacterized protein</fullName>
    </submittedName>
</protein>
<evidence type="ECO:0000256" key="1">
    <source>
        <dbReference type="SAM" id="MobiDB-lite"/>
    </source>
</evidence>
<feature type="region of interest" description="Disordered" evidence="1">
    <location>
        <begin position="1"/>
        <end position="30"/>
    </location>
</feature>
<accession>A0A0F6YJM6</accession>
<gene>
    <name evidence="2" type="ORF">DB32_005384</name>
</gene>
<evidence type="ECO:0000313" key="3">
    <source>
        <dbReference type="Proteomes" id="UP000034883"/>
    </source>
</evidence>
<proteinExistence type="predicted"/>
<evidence type="ECO:0000313" key="2">
    <source>
        <dbReference type="EMBL" id="AKF08235.1"/>
    </source>
</evidence>
<name>A0A0F6YJM6_9BACT</name>
<sequence>MSDDPPSRPKHGTVPGFGPPSQPLPPLEVQPIAMRDDASPEVVAGAVRMVVEPTPHPEPQVRYSVPQGPEDARRRAKGPPAVDIDLVYERRSAPLPDQPWIFLEIWTRNTIYQLDASLICVDVIDQGTRRAIAEHPLRGARLVGGQSRDGDAMELSHPFPRPGSEAVFEQTSGRHVRFSQTSSVTRVVMRLRVLTVEPEQLLPTWEDVSGKWDLRTLGQKPQGQKK</sequence>
<dbReference type="Proteomes" id="UP000034883">
    <property type="component" value="Chromosome"/>
</dbReference>
<feature type="compositionally biased region" description="Pro residues" evidence="1">
    <location>
        <begin position="17"/>
        <end position="28"/>
    </location>
</feature>